<organism evidence="1 2">
    <name type="scientific">Gossypium barbadense</name>
    <name type="common">Sea Island cotton</name>
    <name type="synonym">Hibiscus barbadensis</name>
    <dbReference type="NCBI Taxonomy" id="3634"/>
    <lineage>
        <taxon>Eukaryota</taxon>
        <taxon>Viridiplantae</taxon>
        <taxon>Streptophyta</taxon>
        <taxon>Embryophyta</taxon>
        <taxon>Tracheophyta</taxon>
        <taxon>Spermatophyta</taxon>
        <taxon>Magnoliopsida</taxon>
        <taxon>eudicotyledons</taxon>
        <taxon>Gunneridae</taxon>
        <taxon>Pentapetalae</taxon>
        <taxon>rosids</taxon>
        <taxon>malvids</taxon>
        <taxon>Malvales</taxon>
        <taxon>Malvaceae</taxon>
        <taxon>Malvoideae</taxon>
        <taxon>Gossypium</taxon>
    </lineage>
</organism>
<evidence type="ECO:0000313" key="1">
    <source>
        <dbReference type="EMBL" id="PPR97108.1"/>
    </source>
</evidence>
<proteinExistence type="predicted"/>
<protein>
    <submittedName>
        <fullName evidence="1">Uncharacterized protein</fullName>
    </submittedName>
</protein>
<reference evidence="1 2" key="1">
    <citation type="submission" date="2015-01" db="EMBL/GenBank/DDBJ databases">
        <title>Genome of allotetraploid Gossypium barbadense reveals genomic plasticity and fiber elongation in cotton evolution.</title>
        <authorList>
            <person name="Chen X."/>
            <person name="Liu X."/>
            <person name="Zhao B."/>
            <person name="Zheng H."/>
            <person name="Hu Y."/>
            <person name="Lu G."/>
            <person name="Yang C."/>
            <person name="Chen J."/>
            <person name="Shan C."/>
            <person name="Zhang L."/>
            <person name="Zhou Y."/>
            <person name="Wang L."/>
            <person name="Guo W."/>
            <person name="Bai Y."/>
            <person name="Ruan J."/>
            <person name="Shangguan X."/>
            <person name="Mao Y."/>
            <person name="Jiang J."/>
            <person name="Zhu Y."/>
            <person name="Lei J."/>
            <person name="Kang H."/>
            <person name="Chen S."/>
            <person name="He X."/>
            <person name="Wang R."/>
            <person name="Wang Y."/>
            <person name="Chen J."/>
            <person name="Wang L."/>
            <person name="Yu S."/>
            <person name="Wang B."/>
            <person name="Wei J."/>
            <person name="Song S."/>
            <person name="Lu X."/>
            <person name="Gao Z."/>
            <person name="Gu W."/>
            <person name="Deng X."/>
            <person name="Ma D."/>
            <person name="Wang S."/>
            <person name="Liang W."/>
            <person name="Fang L."/>
            <person name="Cai C."/>
            <person name="Zhu X."/>
            <person name="Zhou B."/>
            <person name="Zhang Y."/>
            <person name="Chen Z."/>
            <person name="Xu S."/>
            <person name="Zhu R."/>
            <person name="Wang S."/>
            <person name="Zhang T."/>
            <person name="Zhao G."/>
        </authorList>
    </citation>
    <scope>NUCLEOTIDE SEQUENCE [LARGE SCALE GENOMIC DNA]</scope>
    <source>
        <strain evidence="2">cv. Xinhai21</strain>
        <tissue evidence="1">Leaf</tissue>
    </source>
</reference>
<evidence type="ECO:0000313" key="2">
    <source>
        <dbReference type="Proteomes" id="UP000239757"/>
    </source>
</evidence>
<dbReference type="EMBL" id="KZ665927">
    <property type="protein sequence ID" value="PPR97108.1"/>
    <property type="molecule type" value="Genomic_DNA"/>
</dbReference>
<name>A0A2P5X186_GOSBA</name>
<dbReference type="Proteomes" id="UP000239757">
    <property type="component" value="Unassembled WGS sequence"/>
</dbReference>
<dbReference type="AlphaFoldDB" id="A0A2P5X186"/>
<sequence>MIPNSSSSWYFNSANTNHRVMSNVPKGTAQAGCLFLTDVGYLVGSQPDYELAYLILTKSQGVAWVRPRRRSNQNPWAVDVSQLPQLEEWVRVSPADHLT</sequence>
<accession>A0A2P5X186</accession>
<gene>
    <name evidence="1" type="ORF">GOBAR_AA23570</name>
</gene>